<evidence type="ECO:0000313" key="2">
    <source>
        <dbReference type="EMBL" id="NYI38301.1"/>
    </source>
</evidence>
<accession>A0A8I0FXQ4</accession>
<sequence>MRFVDVAPIAPGALGFHWIEFWSDSDAVEALQVQAGRHGGRWELGAAVEDVEFIWELARAVVAGHVVETFGPGRSRADVTLLSGEFVSETGYDTGRGWLPDPGWLRRGRRVAYSAYRR</sequence>
<keyword evidence="3" id="KW-1185">Reference proteome</keyword>
<gene>
    <name evidence="2" type="ORF">BJ975_001676</name>
    <name evidence="1" type="ORF">IDH50_11760</name>
</gene>
<reference evidence="2 3" key="1">
    <citation type="submission" date="2020-07" db="EMBL/GenBank/DDBJ databases">
        <title>Sequencing the genomes of 1000 actinobacteria strains.</title>
        <authorList>
            <person name="Klenk H.-P."/>
        </authorList>
    </citation>
    <scope>NUCLEOTIDE SEQUENCE [LARGE SCALE GENOMIC DNA]</scope>
    <source>
        <strain evidence="2 3">DSM 19087</strain>
    </source>
</reference>
<comment type="caution">
    <text evidence="1">The sequence shown here is derived from an EMBL/GenBank/DDBJ whole genome shotgun (WGS) entry which is preliminary data.</text>
</comment>
<reference evidence="1" key="2">
    <citation type="submission" date="2020-09" db="EMBL/GenBank/DDBJ databases">
        <title>Novel species in genus Aeromicrobium.</title>
        <authorList>
            <person name="Zhang G."/>
        </authorList>
    </citation>
    <scope>NUCLEOTIDE SEQUENCE</scope>
    <source>
        <strain evidence="1">SSW1-57</strain>
    </source>
</reference>
<organism evidence="1 4">
    <name type="scientific">Aeromicrobium tamlense</name>
    <dbReference type="NCBI Taxonomy" id="375541"/>
    <lineage>
        <taxon>Bacteria</taxon>
        <taxon>Bacillati</taxon>
        <taxon>Actinomycetota</taxon>
        <taxon>Actinomycetes</taxon>
        <taxon>Propionibacteriales</taxon>
        <taxon>Nocardioidaceae</taxon>
        <taxon>Aeromicrobium</taxon>
    </lineage>
</organism>
<protein>
    <submittedName>
        <fullName evidence="1">Uncharacterized protein</fullName>
    </submittedName>
</protein>
<dbReference type="RefSeq" id="WP_179424887.1">
    <property type="nucleotide sequence ID" value="NZ_BAAAMP010000001.1"/>
</dbReference>
<evidence type="ECO:0000313" key="4">
    <source>
        <dbReference type="Proteomes" id="UP000659061"/>
    </source>
</evidence>
<proteinExistence type="predicted"/>
<dbReference type="EMBL" id="JACWMT010000002">
    <property type="protein sequence ID" value="MBD1270910.1"/>
    <property type="molecule type" value="Genomic_DNA"/>
</dbReference>
<dbReference type="Proteomes" id="UP000659061">
    <property type="component" value="Unassembled WGS sequence"/>
</dbReference>
<name>A0A8I0FXQ4_9ACTN</name>
<evidence type="ECO:0000313" key="1">
    <source>
        <dbReference type="EMBL" id="MBD1270910.1"/>
    </source>
</evidence>
<evidence type="ECO:0000313" key="3">
    <source>
        <dbReference type="Proteomes" id="UP000587211"/>
    </source>
</evidence>
<dbReference type="Proteomes" id="UP000587211">
    <property type="component" value="Unassembled WGS sequence"/>
</dbReference>
<dbReference type="EMBL" id="JACBZN010000001">
    <property type="protein sequence ID" value="NYI38301.1"/>
    <property type="molecule type" value="Genomic_DNA"/>
</dbReference>
<dbReference type="AlphaFoldDB" id="A0A8I0FXQ4"/>